<comment type="caution">
    <text evidence="1">The sequence shown here is derived from an EMBL/GenBank/DDBJ whole genome shotgun (WGS) entry which is preliminary data.</text>
</comment>
<evidence type="ECO:0000313" key="2">
    <source>
        <dbReference type="Proteomes" id="UP001060085"/>
    </source>
</evidence>
<sequence length="132" mass="15203">MPTEMNSYCEIIFDVVGSKFFPHEETNNEEPPNPKAKTFFDMLKAVETLLVEGDDRHSILSTCAELLYIKKKNLNLNITDDEIQEKISEGFAKYGGYDPFVFTHQVEQVSFLPYPGSNRLRTDWISVMKSRS</sequence>
<gene>
    <name evidence="1" type="ORF">M9H77_21825</name>
</gene>
<accession>A0ACC0AND5</accession>
<name>A0ACC0AND5_CATRO</name>
<reference evidence="2" key="1">
    <citation type="journal article" date="2023" name="Nat. Plants">
        <title>Single-cell RNA sequencing provides a high-resolution roadmap for understanding the multicellular compartmentation of specialized metabolism.</title>
        <authorList>
            <person name="Sun S."/>
            <person name="Shen X."/>
            <person name="Li Y."/>
            <person name="Li Y."/>
            <person name="Wang S."/>
            <person name="Li R."/>
            <person name="Zhang H."/>
            <person name="Shen G."/>
            <person name="Guo B."/>
            <person name="Wei J."/>
            <person name="Xu J."/>
            <person name="St-Pierre B."/>
            <person name="Chen S."/>
            <person name="Sun C."/>
        </authorList>
    </citation>
    <scope>NUCLEOTIDE SEQUENCE [LARGE SCALE GENOMIC DNA]</scope>
</reference>
<dbReference type="Proteomes" id="UP001060085">
    <property type="component" value="Linkage Group LG05"/>
</dbReference>
<keyword evidence="2" id="KW-1185">Reference proteome</keyword>
<evidence type="ECO:0000313" key="1">
    <source>
        <dbReference type="EMBL" id="KAI5662502.1"/>
    </source>
</evidence>
<protein>
    <submittedName>
        <fullName evidence="1">Uncharacterized protein</fullName>
    </submittedName>
</protein>
<organism evidence="1 2">
    <name type="scientific">Catharanthus roseus</name>
    <name type="common">Madagascar periwinkle</name>
    <name type="synonym">Vinca rosea</name>
    <dbReference type="NCBI Taxonomy" id="4058"/>
    <lineage>
        <taxon>Eukaryota</taxon>
        <taxon>Viridiplantae</taxon>
        <taxon>Streptophyta</taxon>
        <taxon>Embryophyta</taxon>
        <taxon>Tracheophyta</taxon>
        <taxon>Spermatophyta</taxon>
        <taxon>Magnoliopsida</taxon>
        <taxon>eudicotyledons</taxon>
        <taxon>Gunneridae</taxon>
        <taxon>Pentapetalae</taxon>
        <taxon>asterids</taxon>
        <taxon>lamiids</taxon>
        <taxon>Gentianales</taxon>
        <taxon>Apocynaceae</taxon>
        <taxon>Rauvolfioideae</taxon>
        <taxon>Vinceae</taxon>
        <taxon>Catharanthinae</taxon>
        <taxon>Catharanthus</taxon>
    </lineage>
</organism>
<dbReference type="EMBL" id="CM044705">
    <property type="protein sequence ID" value="KAI5662502.1"/>
    <property type="molecule type" value="Genomic_DNA"/>
</dbReference>
<proteinExistence type="predicted"/>